<protein>
    <submittedName>
        <fullName evidence="1">Uncharacterized protein</fullName>
    </submittedName>
</protein>
<gene>
    <name evidence="1" type="ORF">LCGC14_2651170</name>
</gene>
<evidence type="ECO:0000313" key="1">
    <source>
        <dbReference type="EMBL" id="KKK97594.1"/>
    </source>
</evidence>
<dbReference type="AlphaFoldDB" id="A0A0F9C540"/>
<reference evidence="1" key="1">
    <citation type="journal article" date="2015" name="Nature">
        <title>Complex archaea that bridge the gap between prokaryotes and eukaryotes.</title>
        <authorList>
            <person name="Spang A."/>
            <person name="Saw J.H."/>
            <person name="Jorgensen S.L."/>
            <person name="Zaremba-Niedzwiedzka K."/>
            <person name="Martijn J."/>
            <person name="Lind A.E."/>
            <person name="van Eijk R."/>
            <person name="Schleper C."/>
            <person name="Guy L."/>
            <person name="Ettema T.J."/>
        </authorList>
    </citation>
    <scope>NUCLEOTIDE SEQUENCE</scope>
</reference>
<dbReference type="EMBL" id="LAZR01045980">
    <property type="protein sequence ID" value="KKK97594.1"/>
    <property type="molecule type" value="Genomic_DNA"/>
</dbReference>
<proteinExistence type="predicted"/>
<feature type="non-terminal residue" evidence="1">
    <location>
        <position position="27"/>
    </location>
</feature>
<sequence length="27" mass="2910">MKSRPLYLASLISALLTSTTLIADDDT</sequence>
<organism evidence="1">
    <name type="scientific">marine sediment metagenome</name>
    <dbReference type="NCBI Taxonomy" id="412755"/>
    <lineage>
        <taxon>unclassified sequences</taxon>
        <taxon>metagenomes</taxon>
        <taxon>ecological metagenomes</taxon>
    </lineage>
</organism>
<accession>A0A0F9C540</accession>
<name>A0A0F9C540_9ZZZZ</name>
<comment type="caution">
    <text evidence="1">The sequence shown here is derived from an EMBL/GenBank/DDBJ whole genome shotgun (WGS) entry which is preliminary data.</text>
</comment>